<accession>A0A3M2LNV0</accession>
<dbReference type="InterPro" id="IPR011761">
    <property type="entry name" value="ATP-grasp"/>
</dbReference>
<dbReference type="SUPFAM" id="SSF56059">
    <property type="entry name" value="Glutathione synthetase ATP-binding domain-like"/>
    <property type="match status" value="1"/>
</dbReference>
<keyword evidence="1" id="KW-0067">ATP-binding</keyword>
<feature type="domain" description="ATP-grasp" evidence="2">
    <location>
        <begin position="166"/>
        <end position="373"/>
    </location>
</feature>
<dbReference type="PROSITE" id="PS50975">
    <property type="entry name" value="ATP_GRASP"/>
    <property type="match status" value="1"/>
</dbReference>
<dbReference type="Gene3D" id="3.30.470.20">
    <property type="entry name" value="ATP-grasp fold, B domain"/>
    <property type="match status" value="1"/>
</dbReference>
<organism evidence="3 4">
    <name type="scientific">Actinomadura harenae</name>
    <dbReference type="NCBI Taxonomy" id="2483351"/>
    <lineage>
        <taxon>Bacteria</taxon>
        <taxon>Bacillati</taxon>
        <taxon>Actinomycetota</taxon>
        <taxon>Actinomycetes</taxon>
        <taxon>Streptosporangiales</taxon>
        <taxon>Thermomonosporaceae</taxon>
        <taxon>Actinomadura</taxon>
    </lineage>
</organism>
<dbReference type="Pfam" id="PF02655">
    <property type="entry name" value="ATP-grasp_3"/>
    <property type="match status" value="1"/>
</dbReference>
<dbReference type="OrthoDB" id="20966at2"/>
<dbReference type="PANTHER" id="PTHR37018">
    <property type="entry name" value="CULTURE SPECIFIC PROTEIN, PUTATIVE (AFU_ORTHOLOGUE AFUA_2G00130)-RELATED"/>
    <property type="match status" value="1"/>
</dbReference>
<evidence type="ECO:0000313" key="4">
    <source>
        <dbReference type="Proteomes" id="UP000282674"/>
    </source>
</evidence>
<evidence type="ECO:0000256" key="1">
    <source>
        <dbReference type="PROSITE-ProRule" id="PRU00409"/>
    </source>
</evidence>
<comment type="caution">
    <text evidence="3">The sequence shown here is derived from an EMBL/GenBank/DDBJ whole genome shotgun (WGS) entry which is preliminary data.</text>
</comment>
<reference evidence="3 4" key="1">
    <citation type="submission" date="2018-10" db="EMBL/GenBank/DDBJ databases">
        <title>Isolation from soil.</title>
        <authorList>
            <person name="Hu J."/>
        </authorList>
    </citation>
    <scope>NUCLEOTIDE SEQUENCE [LARGE SCALE GENOMIC DNA]</scope>
    <source>
        <strain evidence="3 4">NEAU-Ht49</strain>
    </source>
</reference>
<gene>
    <name evidence="3" type="ORF">EBO15_32425</name>
</gene>
<dbReference type="InterPro" id="IPR053269">
    <property type="entry name" value="Asp-Met_ligase"/>
</dbReference>
<dbReference type="RefSeq" id="WP_122198287.1">
    <property type="nucleotide sequence ID" value="NZ_JBHSKC010000027.1"/>
</dbReference>
<dbReference type="Proteomes" id="UP000282674">
    <property type="component" value="Unassembled WGS sequence"/>
</dbReference>
<dbReference type="Pfam" id="PF18604">
    <property type="entry name" value="PreAtp-grasp"/>
    <property type="match status" value="1"/>
</dbReference>
<dbReference type="PANTHER" id="PTHR37018:SF1">
    <property type="entry name" value="CULTURE SPECIFIC PROTEIN, PUTATIVE (AFU_ORTHOLOGUE AFUA_2G00130)-RELATED"/>
    <property type="match status" value="1"/>
</dbReference>
<proteinExistence type="predicted"/>
<dbReference type="AlphaFoldDB" id="A0A3M2LNV0"/>
<dbReference type="EMBL" id="RFFG01000083">
    <property type="protein sequence ID" value="RMI38560.1"/>
    <property type="molecule type" value="Genomic_DNA"/>
</dbReference>
<keyword evidence="4" id="KW-1185">Reference proteome</keyword>
<sequence length="463" mass="50125">MQDFLRRLKAAVTGSPGTPLVLLGNFEVEERWAGDVPGLPKMGFSTSSALVNRMEEFTLLLGGPDDHVLLKEAPDPAYLDHLAELGIGLPRILCAARHDPQRTVTQDVLDDPALVAELTGLAARGAWLLTHGTSDLEEELARRTGLPLVGPDAATCRAVNSKIYSRRVAADTGLRQAEGWVAETVGEFEAVAAQAKGLLASGRTVVAKDAFGVSGKGILVVRDEQRLDRLAGMVRRRAFKHEEDRVALLLEEWVAKKADLNYQFTIARSGEVRFDFVKEALTEDGVHKGHRIPARLDETQVAELRKAAQVLGERLGADGFHGVVGVDAMVDPDGGIYPVVEINARSNMSTYQLRLQELFLGPGQVALARQYPLRLGRPLPYADLRRLLDGLLFVKGEGPSQGGGEGLIVNNFATVNAAGPAEGAHPVEGRLYGLLIAGDRHRLDDLDRRIAGRLAEESERSTS</sequence>
<protein>
    <submittedName>
        <fullName evidence="3">ATP-grasp domain-containing protein</fullName>
    </submittedName>
</protein>
<dbReference type="InterPro" id="IPR003806">
    <property type="entry name" value="ATP-grasp_PylC-type"/>
</dbReference>
<dbReference type="InterPro" id="IPR040754">
    <property type="entry name" value="PreAtp-grasp"/>
</dbReference>
<dbReference type="GO" id="GO:0046872">
    <property type="term" value="F:metal ion binding"/>
    <property type="evidence" value="ECO:0007669"/>
    <property type="project" value="InterPro"/>
</dbReference>
<dbReference type="GO" id="GO:0005524">
    <property type="term" value="F:ATP binding"/>
    <property type="evidence" value="ECO:0007669"/>
    <property type="project" value="UniProtKB-UniRule"/>
</dbReference>
<evidence type="ECO:0000313" key="3">
    <source>
        <dbReference type="EMBL" id="RMI38560.1"/>
    </source>
</evidence>
<evidence type="ECO:0000259" key="2">
    <source>
        <dbReference type="PROSITE" id="PS50975"/>
    </source>
</evidence>
<name>A0A3M2LNV0_9ACTN</name>
<keyword evidence="1" id="KW-0547">Nucleotide-binding</keyword>